<feature type="domain" description="ANTAR" evidence="2">
    <location>
        <begin position="134"/>
        <end position="195"/>
    </location>
</feature>
<evidence type="ECO:0000259" key="1">
    <source>
        <dbReference type="PROSITE" id="PS50112"/>
    </source>
</evidence>
<dbReference type="OrthoDB" id="3787288at2"/>
<dbReference type="PROSITE" id="PS50112">
    <property type="entry name" value="PAS"/>
    <property type="match status" value="1"/>
</dbReference>
<dbReference type="Proteomes" id="UP000255355">
    <property type="component" value="Unassembled WGS sequence"/>
</dbReference>
<keyword evidence="4" id="KW-1185">Reference proteome</keyword>
<dbReference type="SUPFAM" id="SSF55785">
    <property type="entry name" value="PYP-like sensor domain (PAS domain)"/>
    <property type="match status" value="1"/>
</dbReference>
<feature type="domain" description="PAS" evidence="1">
    <location>
        <begin position="41"/>
        <end position="86"/>
    </location>
</feature>
<dbReference type="SUPFAM" id="SSF52172">
    <property type="entry name" value="CheY-like"/>
    <property type="match status" value="1"/>
</dbReference>
<gene>
    <name evidence="3" type="ORF">DFR68_101703</name>
</gene>
<name>A0A370HF46_9NOCA</name>
<dbReference type="InterPro" id="IPR013655">
    <property type="entry name" value="PAS_fold_3"/>
</dbReference>
<dbReference type="GO" id="GO:0003723">
    <property type="term" value="F:RNA binding"/>
    <property type="evidence" value="ECO:0007669"/>
    <property type="project" value="InterPro"/>
</dbReference>
<dbReference type="Gene3D" id="1.10.10.10">
    <property type="entry name" value="Winged helix-like DNA-binding domain superfamily/Winged helix DNA-binding domain"/>
    <property type="match status" value="1"/>
</dbReference>
<dbReference type="InterPro" id="IPR011006">
    <property type="entry name" value="CheY-like_superfamily"/>
</dbReference>
<dbReference type="Pfam" id="PF03861">
    <property type="entry name" value="ANTAR"/>
    <property type="match status" value="1"/>
</dbReference>
<proteinExistence type="predicted"/>
<protein>
    <submittedName>
        <fullName evidence="3">PAS domain-containing protein</fullName>
    </submittedName>
</protein>
<evidence type="ECO:0000259" key="2">
    <source>
        <dbReference type="PROSITE" id="PS50921"/>
    </source>
</evidence>
<evidence type="ECO:0000313" key="3">
    <source>
        <dbReference type="EMBL" id="RDI55867.1"/>
    </source>
</evidence>
<comment type="caution">
    <text evidence="3">The sequence shown here is derived from an EMBL/GenBank/DDBJ whole genome shotgun (WGS) entry which is preliminary data.</text>
</comment>
<dbReference type="STRING" id="1210089.GCA_001613165_02012"/>
<dbReference type="Gene3D" id="3.30.450.20">
    <property type="entry name" value="PAS domain"/>
    <property type="match status" value="1"/>
</dbReference>
<dbReference type="InterPro" id="IPR005561">
    <property type="entry name" value="ANTAR"/>
</dbReference>
<dbReference type="SMART" id="SM01012">
    <property type="entry name" value="ANTAR"/>
    <property type="match status" value="1"/>
</dbReference>
<dbReference type="InterPro" id="IPR000014">
    <property type="entry name" value="PAS"/>
</dbReference>
<dbReference type="InterPro" id="IPR036388">
    <property type="entry name" value="WH-like_DNA-bd_sf"/>
</dbReference>
<dbReference type="InterPro" id="IPR035965">
    <property type="entry name" value="PAS-like_dom_sf"/>
</dbReference>
<dbReference type="PROSITE" id="PS50921">
    <property type="entry name" value="ANTAR"/>
    <property type="match status" value="1"/>
</dbReference>
<reference evidence="3 4" key="1">
    <citation type="submission" date="2018-07" db="EMBL/GenBank/DDBJ databases">
        <title>Genomic Encyclopedia of Type Strains, Phase IV (KMG-IV): sequencing the most valuable type-strain genomes for metagenomic binning, comparative biology and taxonomic classification.</title>
        <authorList>
            <person name="Goeker M."/>
        </authorList>
    </citation>
    <scope>NUCLEOTIDE SEQUENCE [LARGE SCALE GENOMIC DNA]</scope>
    <source>
        <strain evidence="3 4">DSM 44952</strain>
    </source>
</reference>
<accession>A0A370HF46</accession>
<sequence length="225" mass="25284">MTHSGELSPDDARQIERVIGAGTPQSVGSFRFWFTDQRWEWSDEVAAMHGYEPGSVVPTTELLLEHKHPEDRELVATTLARAIDRAEPFCSRHRIIDTIGQTRHVIVVGDQLLENDAIVGTTGYYVDVTETLDEHRQETLSGALPELYEARAVIEQAKGALMLVYGISAEQAFRVLTWRSQETNVKLRALAQELTRQMVGLGGGPAEVRTRFDHLLLTVHQHFDL</sequence>
<dbReference type="EMBL" id="QQAZ01000001">
    <property type="protein sequence ID" value="RDI55867.1"/>
    <property type="molecule type" value="Genomic_DNA"/>
</dbReference>
<organism evidence="3 4">
    <name type="scientific">Nocardia mexicana</name>
    <dbReference type="NCBI Taxonomy" id="279262"/>
    <lineage>
        <taxon>Bacteria</taxon>
        <taxon>Bacillati</taxon>
        <taxon>Actinomycetota</taxon>
        <taxon>Actinomycetes</taxon>
        <taxon>Mycobacteriales</taxon>
        <taxon>Nocardiaceae</taxon>
        <taxon>Nocardia</taxon>
    </lineage>
</organism>
<dbReference type="Pfam" id="PF08447">
    <property type="entry name" value="PAS_3"/>
    <property type="match status" value="1"/>
</dbReference>
<dbReference type="RefSeq" id="WP_068017016.1">
    <property type="nucleotide sequence ID" value="NZ_QQAZ01000001.1"/>
</dbReference>
<evidence type="ECO:0000313" key="4">
    <source>
        <dbReference type="Proteomes" id="UP000255355"/>
    </source>
</evidence>
<dbReference type="AlphaFoldDB" id="A0A370HF46"/>